<dbReference type="EMBL" id="PDCK01000041">
    <property type="protein sequence ID" value="PRQ43142.1"/>
    <property type="molecule type" value="Genomic_DNA"/>
</dbReference>
<accession>A0A2P6R9N6</accession>
<dbReference type="Proteomes" id="UP000238479">
    <property type="component" value="Chromosome 3"/>
</dbReference>
<feature type="region of interest" description="Disordered" evidence="1">
    <location>
        <begin position="1"/>
        <end position="21"/>
    </location>
</feature>
<dbReference type="AlphaFoldDB" id="A0A2P6R9N6"/>
<organism evidence="2 3">
    <name type="scientific">Rosa chinensis</name>
    <name type="common">China rose</name>
    <dbReference type="NCBI Taxonomy" id="74649"/>
    <lineage>
        <taxon>Eukaryota</taxon>
        <taxon>Viridiplantae</taxon>
        <taxon>Streptophyta</taxon>
        <taxon>Embryophyta</taxon>
        <taxon>Tracheophyta</taxon>
        <taxon>Spermatophyta</taxon>
        <taxon>Magnoliopsida</taxon>
        <taxon>eudicotyledons</taxon>
        <taxon>Gunneridae</taxon>
        <taxon>Pentapetalae</taxon>
        <taxon>rosids</taxon>
        <taxon>fabids</taxon>
        <taxon>Rosales</taxon>
        <taxon>Rosaceae</taxon>
        <taxon>Rosoideae</taxon>
        <taxon>Rosoideae incertae sedis</taxon>
        <taxon>Rosa</taxon>
    </lineage>
</organism>
<keyword evidence="3" id="KW-1185">Reference proteome</keyword>
<evidence type="ECO:0000313" key="3">
    <source>
        <dbReference type="Proteomes" id="UP000238479"/>
    </source>
</evidence>
<gene>
    <name evidence="2" type="ORF">RchiOBHm_Chr3g0465261</name>
</gene>
<evidence type="ECO:0000313" key="2">
    <source>
        <dbReference type="EMBL" id="PRQ43142.1"/>
    </source>
</evidence>
<name>A0A2P6R9N6_ROSCH</name>
<comment type="caution">
    <text evidence="2">The sequence shown here is derived from an EMBL/GenBank/DDBJ whole genome shotgun (WGS) entry which is preliminary data.</text>
</comment>
<proteinExistence type="predicted"/>
<protein>
    <submittedName>
        <fullName evidence="2">Uncharacterized protein</fullName>
    </submittedName>
</protein>
<reference evidence="2 3" key="1">
    <citation type="journal article" date="2018" name="Nat. Genet.">
        <title>The Rosa genome provides new insights in the design of modern roses.</title>
        <authorList>
            <person name="Bendahmane M."/>
        </authorList>
    </citation>
    <scope>NUCLEOTIDE SEQUENCE [LARGE SCALE GENOMIC DNA]</scope>
    <source>
        <strain evidence="3">cv. Old Blush</strain>
    </source>
</reference>
<sequence>MQSGYLAQPNTNAAQAAQRLRRNPPICSSKFYTSSSKFPDAFSLEDCVPPIFLNYDISSFGGCQWQYEA</sequence>
<evidence type="ECO:0000256" key="1">
    <source>
        <dbReference type="SAM" id="MobiDB-lite"/>
    </source>
</evidence>
<dbReference type="Gramene" id="PRQ43142">
    <property type="protein sequence ID" value="PRQ43142"/>
    <property type="gene ID" value="RchiOBHm_Chr3g0465261"/>
</dbReference>
<feature type="compositionally biased region" description="Low complexity" evidence="1">
    <location>
        <begin position="7"/>
        <end position="18"/>
    </location>
</feature>